<evidence type="ECO:0000256" key="1">
    <source>
        <dbReference type="ARBA" id="ARBA00006139"/>
    </source>
</evidence>
<keyword evidence="3 9" id="KW-0645">Protease</keyword>
<dbReference type="Pfam" id="PF01252">
    <property type="entry name" value="Peptidase_A8"/>
    <property type="match status" value="1"/>
</dbReference>
<evidence type="ECO:0000256" key="6">
    <source>
        <dbReference type="ARBA" id="ARBA00022801"/>
    </source>
</evidence>
<keyword evidence="2 9" id="KW-1003">Cell membrane</keyword>
<dbReference type="GO" id="GO:0004190">
    <property type="term" value="F:aspartic-type endopeptidase activity"/>
    <property type="evidence" value="ECO:0007669"/>
    <property type="project" value="UniProtKB-UniRule"/>
</dbReference>
<sequence>MVTTVRALAVRRRSILLAAAAALTVFDLSVKAWAATALSTGPIDWWPVALRLAYNPGAAFSLAADAPRWLLLAVTTVVTAAVAVFAWRTAPTAKLPWRIALAAILGGATANVIDRAPDGVVTDYLHTGWWPTFNLADTFIVGGALTLIVLTVFGHSHHHDQASGVR</sequence>
<reference evidence="13" key="1">
    <citation type="submission" date="2020-07" db="EMBL/GenBank/DDBJ databases">
        <authorList>
            <person name="Pettersson B.M.F."/>
            <person name="Behra P.R.K."/>
            <person name="Ramesh M."/>
            <person name="Das S."/>
            <person name="Dasgupta S."/>
            <person name="Kirsebom L.A."/>
        </authorList>
    </citation>
    <scope>NUCLEOTIDE SEQUENCE</scope>
    <source>
        <strain evidence="13">DSM 44203</strain>
    </source>
</reference>
<dbReference type="GO" id="GO:0006508">
    <property type="term" value="P:proteolysis"/>
    <property type="evidence" value="ECO:0007669"/>
    <property type="project" value="UniProtKB-KW"/>
</dbReference>
<evidence type="ECO:0000256" key="2">
    <source>
        <dbReference type="ARBA" id="ARBA00022475"/>
    </source>
</evidence>
<feature type="transmembrane region" description="Helical" evidence="9">
    <location>
        <begin position="95"/>
        <end position="113"/>
    </location>
</feature>
<feature type="active site" evidence="9">
    <location>
        <position position="137"/>
    </location>
</feature>
<evidence type="ECO:0000256" key="7">
    <source>
        <dbReference type="ARBA" id="ARBA00022989"/>
    </source>
</evidence>
<keyword evidence="6 9" id="KW-0378">Hydrolase</keyword>
<reference evidence="13" key="2">
    <citation type="journal article" date="2022" name="BMC Genomics">
        <title>Comparative genome analysis of mycobacteria focusing on tRNA and non-coding RNA.</title>
        <authorList>
            <person name="Behra P.R.K."/>
            <person name="Pettersson B.M.F."/>
            <person name="Ramesh M."/>
            <person name="Das S."/>
            <person name="Dasgupta S."/>
            <person name="Kirsebom L.A."/>
        </authorList>
    </citation>
    <scope>NUCLEOTIDE SEQUENCE</scope>
    <source>
        <strain evidence="13">DSM 44203</strain>
    </source>
</reference>
<dbReference type="EC" id="3.4.23.36" evidence="9"/>
<evidence type="ECO:0000256" key="10">
    <source>
        <dbReference type="RuleBase" id="RU000594"/>
    </source>
</evidence>
<dbReference type="GO" id="GO:0005886">
    <property type="term" value="C:plasma membrane"/>
    <property type="evidence" value="ECO:0007669"/>
    <property type="project" value="UniProtKB-SubCell"/>
</dbReference>
<comment type="similarity">
    <text evidence="1 9 11">Belongs to the peptidase A8 family.</text>
</comment>
<gene>
    <name evidence="9 13" type="primary">lspA</name>
    <name evidence="13" type="ORF">H7I77_13230</name>
</gene>
<dbReference type="HAMAP" id="MF_00161">
    <property type="entry name" value="LspA"/>
    <property type="match status" value="1"/>
</dbReference>
<dbReference type="PRINTS" id="PR00781">
    <property type="entry name" value="LIPOSIGPTASE"/>
</dbReference>
<keyword evidence="12" id="KW-0732">Signal</keyword>
<protein>
    <recommendedName>
        <fullName evidence="9">Lipoprotein signal peptidase</fullName>
        <ecNumber evidence="9">3.4.23.36</ecNumber>
    </recommendedName>
    <alternativeName>
        <fullName evidence="9">Prolipoprotein signal peptidase</fullName>
    </alternativeName>
    <alternativeName>
        <fullName evidence="9">Signal peptidase II</fullName>
        <shortName evidence="9">SPase II</shortName>
    </alternativeName>
</protein>
<comment type="caution">
    <text evidence="13">The sequence shown here is derived from an EMBL/GenBank/DDBJ whole genome shotgun (WGS) entry which is preliminary data.</text>
</comment>
<accession>A0AAW5SL99</accession>
<proteinExistence type="inferred from homology"/>
<comment type="caution">
    <text evidence="9">Lacks conserved residue(s) required for the propagation of feature annotation.</text>
</comment>
<keyword evidence="8 9" id="KW-0472">Membrane</keyword>
<name>A0AAW5SL99_MYCNV</name>
<dbReference type="PROSITE" id="PS00855">
    <property type="entry name" value="SPASE_II"/>
    <property type="match status" value="1"/>
</dbReference>
<keyword evidence="4 9" id="KW-0812">Transmembrane</keyword>
<feature type="signal peptide" evidence="12">
    <location>
        <begin position="1"/>
        <end position="34"/>
    </location>
</feature>
<feature type="transmembrane region" description="Helical" evidence="9">
    <location>
        <begin position="133"/>
        <end position="153"/>
    </location>
</feature>
<dbReference type="PANTHER" id="PTHR33695">
    <property type="entry name" value="LIPOPROTEIN SIGNAL PEPTIDASE"/>
    <property type="match status" value="1"/>
</dbReference>
<comment type="subcellular location">
    <subcellularLocation>
        <location evidence="9">Cell membrane</location>
        <topology evidence="9">Multi-pass membrane protein</topology>
    </subcellularLocation>
</comment>
<dbReference type="EMBL" id="JACKTI010000036">
    <property type="protein sequence ID" value="MCV7024301.1"/>
    <property type="molecule type" value="Genomic_DNA"/>
</dbReference>
<evidence type="ECO:0000256" key="12">
    <source>
        <dbReference type="SAM" id="SignalP"/>
    </source>
</evidence>
<evidence type="ECO:0000256" key="8">
    <source>
        <dbReference type="ARBA" id="ARBA00023136"/>
    </source>
</evidence>
<feature type="active site" evidence="9">
    <location>
        <position position="123"/>
    </location>
</feature>
<keyword evidence="5 9" id="KW-0064">Aspartyl protease</keyword>
<evidence type="ECO:0000256" key="3">
    <source>
        <dbReference type="ARBA" id="ARBA00022670"/>
    </source>
</evidence>
<keyword evidence="7 9" id="KW-1133">Transmembrane helix</keyword>
<evidence type="ECO:0000313" key="14">
    <source>
        <dbReference type="Proteomes" id="UP001207528"/>
    </source>
</evidence>
<organism evidence="13 14">
    <name type="scientific">Mycolicibacterium novocastrense</name>
    <name type="common">Mycobacterium novocastrense</name>
    <dbReference type="NCBI Taxonomy" id="59813"/>
    <lineage>
        <taxon>Bacteria</taxon>
        <taxon>Bacillati</taxon>
        <taxon>Actinomycetota</taxon>
        <taxon>Actinomycetes</taxon>
        <taxon>Mycobacteriales</taxon>
        <taxon>Mycobacteriaceae</taxon>
        <taxon>Mycolicibacterium</taxon>
    </lineage>
</organism>
<feature type="chain" id="PRO_5043633232" description="Lipoprotein signal peptidase" evidence="12">
    <location>
        <begin position="35"/>
        <end position="166"/>
    </location>
</feature>
<evidence type="ECO:0000256" key="4">
    <source>
        <dbReference type="ARBA" id="ARBA00022692"/>
    </source>
</evidence>
<dbReference type="AlphaFoldDB" id="A0AAW5SL99"/>
<comment type="pathway">
    <text evidence="9">Protein modification; lipoprotein biosynthesis (signal peptide cleavage).</text>
</comment>
<dbReference type="InterPro" id="IPR001872">
    <property type="entry name" value="Peptidase_A8"/>
</dbReference>
<evidence type="ECO:0000256" key="5">
    <source>
        <dbReference type="ARBA" id="ARBA00022750"/>
    </source>
</evidence>
<comment type="function">
    <text evidence="9 10">This protein specifically catalyzes the removal of signal peptides from prolipoproteins.</text>
</comment>
<feature type="transmembrane region" description="Helical" evidence="9">
    <location>
        <begin position="69"/>
        <end position="88"/>
    </location>
</feature>
<evidence type="ECO:0000256" key="11">
    <source>
        <dbReference type="RuleBase" id="RU004181"/>
    </source>
</evidence>
<comment type="catalytic activity">
    <reaction evidence="9 10">
        <text>Release of signal peptides from bacterial membrane prolipoproteins. Hydrolyzes -Xaa-Yaa-Zaa-|-(S,diacylglyceryl)Cys-, in which Xaa is hydrophobic (preferably Leu), and Yaa (Ala or Ser) and Zaa (Gly or Ala) have small, neutral side chains.</text>
        <dbReference type="EC" id="3.4.23.36"/>
    </reaction>
</comment>
<dbReference type="Proteomes" id="UP001207528">
    <property type="component" value="Unassembled WGS sequence"/>
</dbReference>
<dbReference type="NCBIfam" id="TIGR00077">
    <property type="entry name" value="lspA"/>
    <property type="match status" value="1"/>
</dbReference>
<dbReference type="PANTHER" id="PTHR33695:SF1">
    <property type="entry name" value="LIPOPROTEIN SIGNAL PEPTIDASE"/>
    <property type="match status" value="1"/>
</dbReference>
<evidence type="ECO:0000313" key="13">
    <source>
        <dbReference type="EMBL" id="MCV7024301.1"/>
    </source>
</evidence>
<evidence type="ECO:0000256" key="9">
    <source>
        <dbReference type="HAMAP-Rule" id="MF_00161"/>
    </source>
</evidence>